<dbReference type="HAMAP" id="MF_00224">
    <property type="entry name" value="DHO_dh_type1"/>
    <property type="match status" value="1"/>
</dbReference>
<gene>
    <name evidence="12" type="primary">pyrD</name>
    <name evidence="14" type="ORF">IAA54_10990</name>
</gene>
<dbReference type="InterPro" id="IPR001295">
    <property type="entry name" value="Dihydroorotate_DH_CS"/>
</dbReference>
<accession>A0A9D1J2I9</accession>
<dbReference type="NCBIfam" id="NF005574">
    <property type="entry name" value="PRK07259.1"/>
    <property type="match status" value="1"/>
</dbReference>
<keyword evidence="7 12" id="KW-0288">FMN</keyword>
<dbReference type="InterPro" id="IPR049622">
    <property type="entry name" value="Dihydroorotate_DH_I"/>
</dbReference>
<evidence type="ECO:0000256" key="3">
    <source>
        <dbReference type="ARBA" id="ARBA00004715"/>
    </source>
</evidence>
<evidence type="ECO:0000259" key="13">
    <source>
        <dbReference type="Pfam" id="PF01180"/>
    </source>
</evidence>
<feature type="binding site" evidence="12">
    <location>
        <begin position="69"/>
        <end position="73"/>
    </location>
    <ligand>
        <name>substrate</name>
    </ligand>
</feature>
<evidence type="ECO:0000256" key="1">
    <source>
        <dbReference type="ARBA" id="ARBA00003616"/>
    </source>
</evidence>
<evidence type="ECO:0000256" key="5">
    <source>
        <dbReference type="ARBA" id="ARBA00022490"/>
    </source>
</evidence>
<proteinExistence type="inferred from homology"/>
<feature type="binding site" evidence="12">
    <location>
        <position position="190"/>
    </location>
    <ligand>
        <name>FMN</name>
        <dbReference type="ChEBI" id="CHEBI:58210"/>
    </ligand>
</feature>
<evidence type="ECO:0000313" key="15">
    <source>
        <dbReference type="Proteomes" id="UP000886785"/>
    </source>
</evidence>
<reference evidence="14" key="2">
    <citation type="journal article" date="2021" name="PeerJ">
        <title>Extensive microbial diversity within the chicken gut microbiome revealed by metagenomics and culture.</title>
        <authorList>
            <person name="Gilroy R."/>
            <person name="Ravi A."/>
            <person name="Getino M."/>
            <person name="Pursley I."/>
            <person name="Horton D.L."/>
            <person name="Alikhan N.F."/>
            <person name="Baker D."/>
            <person name="Gharbi K."/>
            <person name="Hall N."/>
            <person name="Watson M."/>
            <person name="Adriaenssens E.M."/>
            <person name="Foster-Nyarko E."/>
            <person name="Jarju S."/>
            <person name="Secka A."/>
            <person name="Antonio M."/>
            <person name="Oren A."/>
            <person name="Chaudhuri R.R."/>
            <person name="La Ragione R."/>
            <person name="Hildebrand F."/>
            <person name="Pallen M.J."/>
        </authorList>
    </citation>
    <scope>NUCLEOTIDE SEQUENCE</scope>
    <source>
        <strain evidence="14">ChiSjej1B19-7085</strain>
    </source>
</reference>
<name>A0A9D1J2I9_9FIRM</name>
<comment type="cofactor">
    <cofactor evidence="12">
        <name>FMN</name>
        <dbReference type="ChEBI" id="CHEBI:58210"/>
    </cofactor>
    <text evidence="12">Binds 1 FMN per subunit.</text>
</comment>
<feature type="binding site" evidence="12">
    <location>
        <position position="216"/>
    </location>
    <ligand>
        <name>FMN</name>
        <dbReference type="ChEBI" id="CHEBI:58210"/>
    </ligand>
</feature>
<feature type="active site" description="Nucleophile" evidence="12">
    <location>
        <position position="129"/>
    </location>
</feature>
<evidence type="ECO:0000256" key="7">
    <source>
        <dbReference type="ARBA" id="ARBA00022643"/>
    </source>
</evidence>
<keyword evidence="9 12" id="KW-0560">Oxidoreductase</keyword>
<feature type="binding site" evidence="12">
    <location>
        <position position="164"/>
    </location>
    <ligand>
        <name>FMN</name>
        <dbReference type="ChEBI" id="CHEBI:58210"/>
    </ligand>
</feature>
<comment type="catalytic activity">
    <reaction evidence="11">
        <text>(S)-dihydroorotate + NAD(+) = orotate + NADH + H(+)</text>
        <dbReference type="Rhea" id="RHEA:13513"/>
        <dbReference type="ChEBI" id="CHEBI:15378"/>
        <dbReference type="ChEBI" id="CHEBI:30839"/>
        <dbReference type="ChEBI" id="CHEBI:30864"/>
        <dbReference type="ChEBI" id="CHEBI:57540"/>
        <dbReference type="ChEBI" id="CHEBI:57945"/>
        <dbReference type="EC" id="1.3.1.14"/>
    </reaction>
</comment>
<dbReference type="GO" id="GO:0004589">
    <property type="term" value="F:dihydroorotate dehydrogenase (NAD+) activity"/>
    <property type="evidence" value="ECO:0007669"/>
    <property type="project" value="UniProtKB-EC"/>
</dbReference>
<dbReference type="PROSITE" id="PS00911">
    <property type="entry name" value="DHODEHASE_1"/>
    <property type="match status" value="1"/>
</dbReference>
<dbReference type="PANTHER" id="PTHR48109:SF1">
    <property type="entry name" value="DIHYDROOROTATE DEHYDROGENASE (FUMARATE)"/>
    <property type="match status" value="1"/>
</dbReference>
<keyword evidence="5 12" id="KW-0963">Cytoplasm</keyword>
<keyword evidence="10" id="KW-0520">NAD</keyword>
<comment type="function">
    <text evidence="1">Catalyzes the conversion of dihydroorotate to orotate with NAD(+) as electron acceptor.</text>
</comment>
<evidence type="ECO:0000256" key="10">
    <source>
        <dbReference type="ARBA" id="ARBA00023027"/>
    </source>
</evidence>
<comment type="caution">
    <text evidence="14">The sequence shown here is derived from an EMBL/GenBank/DDBJ whole genome shotgun (WGS) entry which is preliminary data.</text>
</comment>
<feature type="binding site" evidence="12">
    <location>
        <begin position="264"/>
        <end position="265"/>
    </location>
    <ligand>
        <name>FMN</name>
        <dbReference type="ChEBI" id="CHEBI:58210"/>
    </ligand>
</feature>
<feature type="binding site" evidence="12">
    <location>
        <begin position="191"/>
        <end position="192"/>
    </location>
    <ligand>
        <name>substrate</name>
    </ligand>
</feature>
<dbReference type="CDD" id="cd04740">
    <property type="entry name" value="DHOD_1B_like"/>
    <property type="match status" value="1"/>
</dbReference>
<dbReference type="InterPro" id="IPR050074">
    <property type="entry name" value="DHO_dehydrogenase"/>
</dbReference>
<dbReference type="EC" id="1.3.-.-" evidence="12"/>
<dbReference type="Proteomes" id="UP000886785">
    <property type="component" value="Unassembled WGS sequence"/>
</dbReference>
<feature type="binding site" evidence="12">
    <location>
        <begin position="242"/>
        <end position="243"/>
    </location>
    <ligand>
        <name>FMN</name>
        <dbReference type="ChEBI" id="CHEBI:58210"/>
    </ligand>
</feature>
<evidence type="ECO:0000256" key="4">
    <source>
        <dbReference type="ARBA" id="ARBA00008008"/>
    </source>
</evidence>
<dbReference type="InterPro" id="IPR012135">
    <property type="entry name" value="Dihydroorotate_DH_1_2"/>
</dbReference>
<evidence type="ECO:0000256" key="8">
    <source>
        <dbReference type="ARBA" id="ARBA00022975"/>
    </source>
</evidence>
<evidence type="ECO:0000313" key="14">
    <source>
        <dbReference type="EMBL" id="HIR58179.1"/>
    </source>
</evidence>
<dbReference type="InterPro" id="IPR024920">
    <property type="entry name" value="Dihydroorotate_DH_1"/>
</dbReference>
<feature type="binding site" evidence="12">
    <location>
        <position position="126"/>
    </location>
    <ligand>
        <name>FMN</name>
        <dbReference type="ChEBI" id="CHEBI:58210"/>
    </ligand>
</feature>
<organism evidence="14 15">
    <name type="scientific">Candidatus Gallacutalibacter pullicola</name>
    <dbReference type="NCBI Taxonomy" id="2840830"/>
    <lineage>
        <taxon>Bacteria</taxon>
        <taxon>Bacillati</taxon>
        <taxon>Bacillota</taxon>
        <taxon>Clostridia</taxon>
        <taxon>Eubacteriales</taxon>
        <taxon>Candidatus Gallacutalibacter</taxon>
    </lineage>
</organism>
<dbReference type="GO" id="GO:0044205">
    <property type="term" value="P:'de novo' UMP biosynthetic process"/>
    <property type="evidence" value="ECO:0007669"/>
    <property type="project" value="UniProtKB-UniRule"/>
</dbReference>
<comment type="similarity">
    <text evidence="4 12">Belongs to the dihydroorotate dehydrogenase family. Type 1 subfamily.</text>
</comment>
<keyword evidence="6 12" id="KW-0285">Flavoprotein</keyword>
<sequence length="303" mass="32127">MADMKVKIAGVEFENPLIAASGTFGFGREYAEFYPLSTLGGISCKGLTLKERAGNPPPRIAETPGGMLNAVGLQNPGVDYFIEHELPWLREQGTRIIANIAGNTPEEYCEMAEKLSDTDVDMIELNISCPNVKQGGVQFGTSCAGVEGITSAVRGYCKKPLMVKLSPNVSDIGEIAAAAESGGADAISMINTLTGMRIDINTRRPIIHNNTGGLSGPALLPVAVRMVWQAAGRVKIPIVGMGGISKWQDAVELLLAGASALQIGTVFFSDPYAPVKILEGLQSYLDRNGIGSVTELTGQIRPY</sequence>
<dbReference type="Pfam" id="PF01180">
    <property type="entry name" value="DHO_dh"/>
    <property type="match status" value="1"/>
</dbReference>
<dbReference type="NCBIfam" id="TIGR01037">
    <property type="entry name" value="pyrD_sub1_fam"/>
    <property type="match status" value="1"/>
</dbReference>
<dbReference type="GO" id="GO:0005737">
    <property type="term" value="C:cytoplasm"/>
    <property type="evidence" value="ECO:0007669"/>
    <property type="project" value="UniProtKB-SubCell"/>
</dbReference>
<evidence type="ECO:0000256" key="11">
    <source>
        <dbReference type="ARBA" id="ARBA00048996"/>
    </source>
</evidence>
<comment type="subcellular location">
    <subcellularLocation>
        <location evidence="2 12">Cytoplasm</location>
    </subcellularLocation>
</comment>
<dbReference type="InterPro" id="IPR005720">
    <property type="entry name" value="Dihydroorotate_DH_cat"/>
</dbReference>
<dbReference type="EMBL" id="DVHF01000141">
    <property type="protein sequence ID" value="HIR58179.1"/>
    <property type="molecule type" value="Genomic_DNA"/>
</dbReference>
<feature type="binding site" evidence="12">
    <location>
        <position position="21"/>
    </location>
    <ligand>
        <name>FMN</name>
        <dbReference type="ChEBI" id="CHEBI:58210"/>
    </ligand>
</feature>
<feature type="binding site" evidence="12">
    <location>
        <begin position="45"/>
        <end position="46"/>
    </location>
    <ligand>
        <name>FMN</name>
        <dbReference type="ChEBI" id="CHEBI:58210"/>
    </ligand>
</feature>
<evidence type="ECO:0000256" key="6">
    <source>
        <dbReference type="ARBA" id="ARBA00022630"/>
    </source>
</evidence>
<dbReference type="AlphaFoldDB" id="A0A9D1J2I9"/>
<dbReference type="PANTHER" id="PTHR48109">
    <property type="entry name" value="DIHYDROOROTATE DEHYDROGENASE (QUINONE), MITOCHONDRIAL-RELATED"/>
    <property type="match status" value="1"/>
</dbReference>
<evidence type="ECO:0000256" key="2">
    <source>
        <dbReference type="ARBA" id="ARBA00004496"/>
    </source>
</evidence>
<evidence type="ECO:0000256" key="9">
    <source>
        <dbReference type="ARBA" id="ARBA00023002"/>
    </source>
</evidence>
<dbReference type="Gene3D" id="3.20.20.70">
    <property type="entry name" value="Aldolase class I"/>
    <property type="match status" value="1"/>
</dbReference>
<reference evidence="14" key="1">
    <citation type="submission" date="2020-10" db="EMBL/GenBank/DDBJ databases">
        <authorList>
            <person name="Gilroy R."/>
        </authorList>
    </citation>
    <scope>NUCLEOTIDE SEQUENCE</scope>
    <source>
        <strain evidence="14">ChiSjej1B19-7085</strain>
    </source>
</reference>
<keyword evidence="8 12" id="KW-0665">Pyrimidine biosynthesis</keyword>
<dbReference type="InterPro" id="IPR033888">
    <property type="entry name" value="DHOD_1B"/>
</dbReference>
<dbReference type="InterPro" id="IPR013785">
    <property type="entry name" value="Aldolase_TIM"/>
</dbReference>
<comment type="catalytic activity">
    <reaction evidence="12">
        <text>(S)-dihydroorotate + A = orotate + AH2</text>
        <dbReference type="Rhea" id="RHEA:18073"/>
        <dbReference type="ChEBI" id="CHEBI:13193"/>
        <dbReference type="ChEBI" id="CHEBI:17499"/>
        <dbReference type="ChEBI" id="CHEBI:30839"/>
        <dbReference type="ChEBI" id="CHEBI:30864"/>
    </reaction>
</comment>
<feature type="binding site" evidence="12">
    <location>
        <position position="99"/>
    </location>
    <ligand>
        <name>FMN</name>
        <dbReference type="ChEBI" id="CHEBI:58210"/>
    </ligand>
</feature>
<dbReference type="PIRSF" id="PIRSF000164">
    <property type="entry name" value="DHO_oxidase"/>
    <property type="match status" value="1"/>
</dbReference>
<dbReference type="FunFam" id="3.20.20.70:FF:000027">
    <property type="entry name" value="Dihydropyrimidine dehydrogenase [NADP(+)]"/>
    <property type="match status" value="1"/>
</dbReference>
<feature type="binding site" evidence="12">
    <location>
        <position position="126"/>
    </location>
    <ligand>
        <name>substrate</name>
    </ligand>
</feature>
<dbReference type="SUPFAM" id="SSF51395">
    <property type="entry name" value="FMN-linked oxidoreductases"/>
    <property type="match status" value="1"/>
</dbReference>
<protein>
    <recommendedName>
        <fullName evidence="12">Dihydroorotate dehydrogenase</fullName>
        <shortName evidence="12">DHOD</shortName>
        <shortName evidence="12">DHODase</shortName>
        <shortName evidence="12">DHOdehase</shortName>
        <ecNumber evidence="12">1.3.-.-</ecNumber>
    </recommendedName>
</protein>
<dbReference type="GO" id="GO:0006207">
    <property type="term" value="P:'de novo' pyrimidine nucleobase biosynthetic process"/>
    <property type="evidence" value="ECO:0007669"/>
    <property type="project" value="InterPro"/>
</dbReference>
<feature type="domain" description="Dihydroorotate dehydrogenase catalytic" evidence="13">
    <location>
        <begin position="4"/>
        <end position="285"/>
    </location>
</feature>
<feature type="binding site" evidence="12">
    <location>
        <position position="45"/>
    </location>
    <ligand>
        <name>substrate</name>
    </ligand>
</feature>
<evidence type="ECO:0000256" key="12">
    <source>
        <dbReference type="HAMAP-Rule" id="MF_00224"/>
    </source>
</evidence>
<comment type="pathway">
    <text evidence="3">Pyrimidine metabolism; UMP biosynthesis via de novo pathway; orotate from (S)-dihydroorotate (NAD(+) route): step 1/1.</text>
</comment>